<dbReference type="SMART" id="SM00448">
    <property type="entry name" value="REC"/>
    <property type="match status" value="1"/>
</dbReference>
<evidence type="ECO:0000256" key="2">
    <source>
        <dbReference type="PROSITE-ProRule" id="PRU00169"/>
    </source>
</evidence>
<name>A0A5B8FZQ0_9RHOB</name>
<gene>
    <name evidence="4" type="ORF">FDP22_11065</name>
</gene>
<dbReference type="GO" id="GO:0000160">
    <property type="term" value="P:phosphorelay signal transduction system"/>
    <property type="evidence" value="ECO:0007669"/>
    <property type="project" value="InterPro"/>
</dbReference>
<dbReference type="InterPro" id="IPR050595">
    <property type="entry name" value="Bact_response_regulator"/>
</dbReference>
<dbReference type="CDD" id="cd00156">
    <property type="entry name" value="REC"/>
    <property type="match status" value="1"/>
</dbReference>
<dbReference type="PROSITE" id="PS50110">
    <property type="entry name" value="RESPONSE_REGULATORY"/>
    <property type="match status" value="1"/>
</dbReference>
<dbReference type="EMBL" id="CP040818">
    <property type="protein sequence ID" value="QDL92269.1"/>
    <property type="molecule type" value="Genomic_DNA"/>
</dbReference>
<evidence type="ECO:0000313" key="4">
    <source>
        <dbReference type="EMBL" id="QDL92269.1"/>
    </source>
</evidence>
<dbReference type="PANTHER" id="PTHR44591:SF3">
    <property type="entry name" value="RESPONSE REGULATORY DOMAIN-CONTAINING PROTEIN"/>
    <property type="match status" value="1"/>
</dbReference>
<sequence length="225" mass="25057">MRESPVEVSRSSDLLGIGMAERQLSCLLVDDSRFDRRRVRYVAERSGINIAFLEATTIAEARTALDTQPIDFILLDNFLPDGQGLGLALDLSERGLPVIMLSGQDENGLSDAAIWAGMDQFVQKDRLSPELFAEMVHGLVERGRASFPPEALPEAAQDRMQGFARDCVSEMSPPVSRLYTLTREMRNQLSGNDRVTQHRILGEMEELCGALADYLTDIRKNTRPS</sequence>
<organism evidence="4 5">
    <name type="scientific">Paroceanicella profunda</name>
    <dbReference type="NCBI Taxonomy" id="2579971"/>
    <lineage>
        <taxon>Bacteria</taxon>
        <taxon>Pseudomonadati</taxon>
        <taxon>Pseudomonadota</taxon>
        <taxon>Alphaproteobacteria</taxon>
        <taxon>Rhodobacterales</taxon>
        <taxon>Paracoccaceae</taxon>
        <taxon>Paroceanicella</taxon>
    </lineage>
</organism>
<evidence type="ECO:0000256" key="1">
    <source>
        <dbReference type="ARBA" id="ARBA00022553"/>
    </source>
</evidence>
<dbReference type="AlphaFoldDB" id="A0A5B8FZQ0"/>
<accession>A0A5B8FZQ0</accession>
<evidence type="ECO:0000313" key="5">
    <source>
        <dbReference type="Proteomes" id="UP000305888"/>
    </source>
</evidence>
<feature type="domain" description="Response regulatory" evidence="3">
    <location>
        <begin position="25"/>
        <end position="139"/>
    </location>
</feature>
<dbReference type="PANTHER" id="PTHR44591">
    <property type="entry name" value="STRESS RESPONSE REGULATOR PROTEIN 1"/>
    <property type="match status" value="1"/>
</dbReference>
<proteinExistence type="predicted"/>
<dbReference type="OrthoDB" id="7857827at2"/>
<keyword evidence="1 2" id="KW-0597">Phosphoprotein</keyword>
<reference evidence="4 5" key="1">
    <citation type="submission" date="2019-06" db="EMBL/GenBank/DDBJ databases">
        <title>Genome sequence of Rhodobacteraceae bacterium D4M1.</title>
        <authorList>
            <person name="Cao J."/>
        </authorList>
    </citation>
    <scope>NUCLEOTIDE SEQUENCE [LARGE SCALE GENOMIC DNA]</scope>
    <source>
        <strain evidence="4 5">D4M1</strain>
    </source>
</reference>
<keyword evidence="5" id="KW-1185">Reference proteome</keyword>
<dbReference type="SUPFAM" id="SSF52172">
    <property type="entry name" value="CheY-like"/>
    <property type="match status" value="1"/>
</dbReference>
<dbReference type="InterPro" id="IPR011006">
    <property type="entry name" value="CheY-like_superfamily"/>
</dbReference>
<feature type="modified residue" description="4-aspartylphosphate" evidence="2">
    <location>
        <position position="76"/>
    </location>
</feature>
<dbReference type="InterPro" id="IPR001789">
    <property type="entry name" value="Sig_transdc_resp-reg_receiver"/>
</dbReference>
<dbReference type="KEGG" id="ppru:FDP22_11065"/>
<protein>
    <submittedName>
        <fullName evidence="4">Response regulator</fullName>
    </submittedName>
</protein>
<dbReference type="Proteomes" id="UP000305888">
    <property type="component" value="Chromosome"/>
</dbReference>
<evidence type="ECO:0000259" key="3">
    <source>
        <dbReference type="PROSITE" id="PS50110"/>
    </source>
</evidence>
<dbReference type="Pfam" id="PF00072">
    <property type="entry name" value="Response_reg"/>
    <property type="match status" value="1"/>
</dbReference>
<dbReference type="Gene3D" id="3.40.50.2300">
    <property type="match status" value="1"/>
</dbReference>